<keyword evidence="2" id="KW-0732">Signal</keyword>
<name>A0A066ZPS8_HYDMR</name>
<protein>
    <recommendedName>
        <fullName evidence="5">Lipoprotein</fullName>
    </recommendedName>
</protein>
<organism evidence="3 4">
    <name type="scientific">Hydrogenovibrio marinus</name>
    <dbReference type="NCBI Taxonomy" id="28885"/>
    <lineage>
        <taxon>Bacteria</taxon>
        <taxon>Pseudomonadati</taxon>
        <taxon>Pseudomonadota</taxon>
        <taxon>Gammaproteobacteria</taxon>
        <taxon>Thiotrichales</taxon>
        <taxon>Piscirickettsiaceae</taxon>
        <taxon>Hydrogenovibrio</taxon>
    </lineage>
</organism>
<sequence>MLRSFLKVSLASLFLTASLVGCSNAETKPASNNAQQQHVIYGPSSNDVSNADISSTNPSYENYGSKK</sequence>
<dbReference type="EMBL" id="JMIU01000001">
    <property type="protein sequence ID" value="KDN95522.1"/>
    <property type="molecule type" value="Genomic_DNA"/>
</dbReference>
<evidence type="ECO:0000256" key="1">
    <source>
        <dbReference type="SAM" id="MobiDB-lite"/>
    </source>
</evidence>
<evidence type="ECO:0000313" key="4">
    <source>
        <dbReference type="Proteomes" id="UP000027341"/>
    </source>
</evidence>
<reference evidence="3 4" key="1">
    <citation type="submission" date="2014-04" db="EMBL/GenBank/DDBJ databases">
        <title>Draft genome sequence of Hydrogenovibrio marinus MH-110, a model organism for aerobic H2 metabolism.</title>
        <authorList>
            <person name="Cha H.J."/>
            <person name="Jo B.H."/>
            <person name="Hwang B.H."/>
        </authorList>
    </citation>
    <scope>NUCLEOTIDE SEQUENCE [LARGE SCALE GENOMIC DNA]</scope>
    <source>
        <strain evidence="3 4">MH-110</strain>
    </source>
</reference>
<feature type="region of interest" description="Disordered" evidence="1">
    <location>
        <begin position="26"/>
        <end position="67"/>
    </location>
</feature>
<evidence type="ECO:0008006" key="5">
    <source>
        <dbReference type="Google" id="ProtNLM"/>
    </source>
</evidence>
<keyword evidence="4" id="KW-1185">Reference proteome</keyword>
<dbReference type="AlphaFoldDB" id="A0A066ZPS8"/>
<dbReference type="Proteomes" id="UP000027341">
    <property type="component" value="Unassembled WGS sequence"/>
</dbReference>
<accession>A0A066ZPS8</accession>
<comment type="caution">
    <text evidence="3">The sequence shown here is derived from an EMBL/GenBank/DDBJ whole genome shotgun (WGS) entry which is preliminary data.</text>
</comment>
<gene>
    <name evidence="3" type="ORF">EI16_04260</name>
</gene>
<dbReference type="RefSeq" id="WP_029909818.1">
    <property type="nucleotide sequence ID" value="NZ_AP020335.1"/>
</dbReference>
<dbReference type="STRING" id="28885.EI16_04260"/>
<evidence type="ECO:0000256" key="2">
    <source>
        <dbReference type="SAM" id="SignalP"/>
    </source>
</evidence>
<evidence type="ECO:0000313" key="3">
    <source>
        <dbReference type="EMBL" id="KDN95522.1"/>
    </source>
</evidence>
<dbReference type="PROSITE" id="PS51257">
    <property type="entry name" value="PROKAR_LIPOPROTEIN"/>
    <property type="match status" value="1"/>
</dbReference>
<feature type="signal peptide" evidence="2">
    <location>
        <begin position="1"/>
        <end position="25"/>
    </location>
</feature>
<feature type="chain" id="PRO_5001632361" description="Lipoprotein" evidence="2">
    <location>
        <begin position="26"/>
        <end position="67"/>
    </location>
</feature>
<proteinExistence type="predicted"/>